<dbReference type="EMBL" id="JASSPP010000003">
    <property type="protein sequence ID" value="MDK9580435.1"/>
    <property type="molecule type" value="Genomic_DNA"/>
</dbReference>
<evidence type="ECO:0000256" key="13">
    <source>
        <dbReference type="SAM" id="Phobius"/>
    </source>
</evidence>
<evidence type="ECO:0000256" key="9">
    <source>
        <dbReference type="ARBA" id="ARBA00023209"/>
    </source>
</evidence>
<name>A0ABT7HKD4_9FUSO</name>
<gene>
    <name evidence="14" type="primary">pgsA</name>
    <name evidence="14" type="ORF">QQA45_02760</name>
</gene>
<reference evidence="14 15" key="1">
    <citation type="submission" date="2023-06" db="EMBL/GenBank/DDBJ databases">
        <title>Antibody response to the Sneathia vaginalis cytopathogenic toxin A during pregnancy.</title>
        <authorList>
            <person name="Mccoy Z.T."/>
            <person name="Serrano M.G."/>
            <person name="Spaine K."/>
            <person name="Edwards D.J."/>
            <person name="Buck G.A."/>
            <person name="Jefferson K."/>
        </authorList>
    </citation>
    <scope>NUCLEOTIDE SEQUENCE [LARGE SCALE GENOMIC DNA]</scope>
    <source>
        <strain evidence="14 15">CCUG 42621</strain>
    </source>
</reference>
<dbReference type="InterPro" id="IPR004570">
    <property type="entry name" value="Phosphatidylglycerol_P_synth"/>
</dbReference>
<dbReference type="RefSeq" id="WP_285152770.1">
    <property type="nucleotide sequence ID" value="NZ_CAUPPJ010000018.1"/>
</dbReference>
<keyword evidence="10" id="KW-1208">Phospholipid metabolism</keyword>
<feature type="transmembrane region" description="Helical" evidence="13">
    <location>
        <begin position="139"/>
        <end position="157"/>
    </location>
</feature>
<evidence type="ECO:0000256" key="4">
    <source>
        <dbReference type="ARBA" id="ARBA00022679"/>
    </source>
</evidence>
<sequence length="193" mass="21883">MMNLSNKLTCLRMILIVPFLILSSLKFYTLYGIQTGWNIFSSILALIVFAIACASDYYDGKIARETNTITDFGKMMDPIADKLITFTFLFVLVKYDKMSVLLVFIMLLREILVTYERIQLVKKGCGVLPAAKIGKIKTVVIMITIAIILIIPDFTFMKILNDILIIPGLILTVYSGVEYHMKAVEELKEGYDE</sequence>
<dbReference type="PIRSF" id="PIRSF000847">
    <property type="entry name" value="Phos_ph_gly_syn"/>
    <property type="match status" value="1"/>
</dbReference>
<evidence type="ECO:0000256" key="3">
    <source>
        <dbReference type="ARBA" id="ARBA00022516"/>
    </source>
</evidence>
<comment type="caution">
    <text evidence="14">The sequence shown here is derived from an EMBL/GenBank/DDBJ whole genome shotgun (WGS) entry which is preliminary data.</text>
</comment>
<keyword evidence="3" id="KW-0444">Lipid biosynthesis</keyword>
<dbReference type="EC" id="2.7.8.5" evidence="11"/>
<keyword evidence="6 13" id="KW-1133">Transmembrane helix</keyword>
<evidence type="ECO:0000256" key="6">
    <source>
        <dbReference type="ARBA" id="ARBA00022989"/>
    </source>
</evidence>
<dbReference type="Gene3D" id="1.20.120.1760">
    <property type="match status" value="1"/>
</dbReference>
<keyword evidence="7" id="KW-0443">Lipid metabolism</keyword>
<feature type="transmembrane region" description="Helical" evidence="13">
    <location>
        <begin position="79"/>
        <end position="95"/>
    </location>
</feature>
<keyword evidence="15" id="KW-1185">Reference proteome</keyword>
<dbReference type="NCBIfam" id="TIGR00560">
    <property type="entry name" value="pgsA"/>
    <property type="match status" value="1"/>
</dbReference>
<keyword evidence="8 13" id="KW-0472">Membrane</keyword>
<feature type="transmembrane region" description="Helical" evidence="13">
    <location>
        <begin position="12"/>
        <end position="33"/>
    </location>
</feature>
<dbReference type="PANTHER" id="PTHR14269:SF62">
    <property type="entry name" value="CDP-DIACYLGLYCEROL--GLYCEROL-3-PHOSPHATE 3-PHOSPHATIDYLTRANSFERASE 1, CHLOROPLASTIC"/>
    <property type="match status" value="1"/>
</dbReference>
<dbReference type="GO" id="GO:0008444">
    <property type="term" value="F:CDP-diacylglycerol-glycerol-3-phosphate 3-phosphatidyltransferase activity"/>
    <property type="evidence" value="ECO:0007669"/>
    <property type="project" value="UniProtKB-EC"/>
</dbReference>
<protein>
    <recommendedName>
        <fullName evidence="11">CDP-diacylglycerol--glycerol-3-phosphate 3-phosphatidyltransferase</fullName>
        <ecNumber evidence="11">2.7.8.5</ecNumber>
    </recommendedName>
</protein>
<dbReference type="Pfam" id="PF01066">
    <property type="entry name" value="CDP-OH_P_transf"/>
    <property type="match status" value="1"/>
</dbReference>
<evidence type="ECO:0000256" key="8">
    <source>
        <dbReference type="ARBA" id="ARBA00023136"/>
    </source>
</evidence>
<dbReference type="InterPro" id="IPR000462">
    <property type="entry name" value="CDP-OH_P_trans"/>
</dbReference>
<dbReference type="PANTHER" id="PTHR14269">
    <property type="entry name" value="CDP-DIACYLGLYCEROL--GLYCEROL-3-PHOSPHATE 3-PHOSPHATIDYLTRANSFERASE-RELATED"/>
    <property type="match status" value="1"/>
</dbReference>
<feature type="transmembrane region" description="Helical" evidence="13">
    <location>
        <begin position="39"/>
        <end position="58"/>
    </location>
</feature>
<dbReference type="InterPro" id="IPR050324">
    <property type="entry name" value="CDP-alcohol_PTase-I"/>
</dbReference>
<evidence type="ECO:0000313" key="14">
    <source>
        <dbReference type="EMBL" id="MDK9580435.1"/>
    </source>
</evidence>
<dbReference type="InterPro" id="IPR043130">
    <property type="entry name" value="CDP-OH_PTrfase_TM_dom"/>
</dbReference>
<comment type="similarity">
    <text evidence="2 12">Belongs to the CDP-alcohol phosphatidyltransferase class-I family.</text>
</comment>
<accession>A0ABT7HKD4</accession>
<organism evidence="14 15">
    <name type="scientific">Sneathia sanguinegens</name>
    <dbReference type="NCBI Taxonomy" id="40543"/>
    <lineage>
        <taxon>Bacteria</taxon>
        <taxon>Fusobacteriati</taxon>
        <taxon>Fusobacteriota</taxon>
        <taxon>Fusobacteriia</taxon>
        <taxon>Fusobacteriales</taxon>
        <taxon>Leptotrichiaceae</taxon>
        <taxon>Sneathia</taxon>
    </lineage>
</organism>
<keyword evidence="9" id="KW-0594">Phospholipid biosynthesis</keyword>
<dbReference type="InterPro" id="IPR048254">
    <property type="entry name" value="CDP_ALCOHOL_P_TRANSF_CS"/>
</dbReference>
<evidence type="ECO:0000256" key="12">
    <source>
        <dbReference type="RuleBase" id="RU003750"/>
    </source>
</evidence>
<keyword evidence="5 13" id="KW-0812">Transmembrane</keyword>
<proteinExistence type="inferred from homology"/>
<comment type="subcellular location">
    <subcellularLocation>
        <location evidence="1">Membrane</location>
        <topology evidence="1">Multi-pass membrane protein</topology>
    </subcellularLocation>
</comment>
<evidence type="ECO:0000256" key="11">
    <source>
        <dbReference type="NCBIfam" id="TIGR00560"/>
    </source>
</evidence>
<dbReference type="Proteomes" id="UP001225134">
    <property type="component" value="Unassembled WGS sequence"/>
</dbReference>
<evidence type="ECO:0000256" key="7">
    <source>
        <dbReference type="ARBA" id="ARBA00023098"/>
    </source>
</evidence>
<evidence type="ECO:0000313" key="15">
    <source>
        <dbReference type="Proteomes" id="UP001225134"/>
    </source>
</evidence>
<evidence type="ECO:0000256" key="10">
    <source>
        <dbReference type="ARBA" id="ARBA00023264"/>
    </source>
</evidence>
<dbReference type="PROSITE" id="PS00379">
    <property type="entry name" value="CDP_ALCOHOL_P_TRANSF"/>
    <property type="match status" value="1"/>
</dbReference>
<evidence type="ECO:0000256" key="1">
    <source>
        <dbReference type="ARBA" id="ARBA00004141"/>
    </source>
</evidence>
<keyword evidence="4 12" id="KW-0808">Transferase</keyword>
<evidence type="ECO:0000256" key="5">
    <source>
        <dbReference type="ARBA" id="ARBA00022692"/>
    </source>
</evidence>
<evidence type="ECO:0000256" key="2">
    <source>
        <dbReference type="ARBA" id="ARBA00010441"/>
    </source>
</evidence>